<dbReference type="Proteomes" id="UP001196413">
    <property type="component" value="Unassembled WGS sequence"/>
</dbReference>
<comment type="caution">
    <text evidence="2">The sequence shown here is derived from an EMBL/GenBank/DDBJ whole genome shotgun (WGS) entry which is preliminary data.</text>
</comment>
<evidence type="ECO:0000256" key="1">
    <source>
        <dbReference type="SAM" id="MobiDB-lite"/>
    </source>
</evidence>
<accession>A0AAD5RBS1</accession>
<sequence length="60" mass="6863">MDKKEKKLRQKKSEGKGKTPTTPTEKRRSATFSDTVLYDITVTDLRRSSSAPITFIDFLL</sequence>
<evidence type="ECO:0000313" key="3">
    <source>
        <dbReference type="Proteomes" id="UP001196413"/>
    </source>
</evidence>
<feature type="compositionally biased region" description="Basic and acidic residues" evidence="1">
    <location>
        <begin position="1"/>
        <end position="17"/>
    </location>
</feature>
<evidence type="ECO:0000313" key="2">
    <source>
        <dbReference type="EMBL" id="KAJ1373438.1"/>
    </source>
</evidence>
<proteinExistence type="predicted"/>
<dbReference type="AlphaFoldDB" id="A0AAD5RBS1"/>
<organism evidence="2 3">
    <name type="scientific">Parelaphostrongylus tenuis</name>
    <name type="common">Meningeal worm</name>
    <dbReference type="NCBI Taxonomy" id="148309"/>
    <lineage>
        <taxon>Eukaryota</taxon>
        <taxon>Metazoa</taxon>
        <taxon>Ecdysozoa</taxon>
        <taxon>Nematoda</taxon>
        <taxon>Chromadorea</taxon>
        <taxon>Rhabditida</taxon>
        <taxon>Rhabditina</taxon>
        <taxon>Rhabditomorpha</taxon>
        <taxon>Strongyloidea</taxon>
        <taxon>Metastrongylidae</taxon>
        <taxon>Parelaphostrongylus</taxon>
    </lineage>
</organism>
<keyword evidence="3" id="KW-1185">Reference proteome</keyword>
<dbReference type="EMBL" id="JAHQIW010007286">
    <property type="protein sequence ID" value="KAJ1373438.1"/>
    <property type="molecule type" value="Genomic_DNA"/>
</dbReference>
<name>A0AAD5RBS1_PARTN</name>
<feature type="region of interest" description="Disordered" evidence="1">
    <location>
        <begin position="1"/>
        <end position="28"/>
    </location>
</feature>
<gene>
    <name evidence="2" type="ORF">KIN20_035832</name>
</gene>
<protein>
    <submittedName>
        <fullName evidence="2">Uncharacterized protein</fullName>
    </submittedName>
</protein>
<reference evidence="2" key="1">
    <citation type="submission" date="2021-06" db="EMBL/GenBank/DDBJ databases">
        <title>Parelaphostrongylus tenuis whole genome reference sequence.</title>
        <authorList>
            <person name="Garwood T.J."/>
            <person name="Larsen P.A."/>
            <person name="Fountain-Jones N.M."/>
            <person name="Garbe J.R."/>
            <person name="Macchietto M.G."/>
            <person name="Kania S.A."/>
            <person name="Gerhold R.W."/>
            <person name="Richards J.E."/>
            <person name="Wolf T.M."/>
        </authorList>
    </citation>
    <scope>NUCLEOTIDE SEQUENCE</scope>
    <source>
        <strain evidence="2">MNPRO001-30</strain>
        <tissue evidence="2">Meninges</tissue>
    </source>
</reference>